<sequence>MKYYVVNFPTESAIEVVPESWINNSQRNCFWPPSFGVGANNPSLSKYLVPEKDAWQNEPIDDFYGPYDSELEARKKAKRLSEPDCETTDYEAPRKRKVPTKYRVDSESILLTPQTEIPRKGVKKSFPSKLPGKKSPQQTSVNQSPVGIAKRGLPFTITEGNEPKTPLVAGNKSSPSSGALRAFKGTSGEHFEKKSGDVSNSNSEFQKIVVSSLAVMKIRLQ</sequence>
<feature type="compositionally biased region" description="Polar residues" evidence="1">
    <location>
        <begin position="135"/>
        <end position="145"/>
    </location>
</feature>
<feature type="region of interest" description="Disordered" evidence="1">
    <location>
        <begin position="78"/>
        <end position="101"/>
    </location>
</feature>
<keyword evidence="3" id="KW-1185">Reference proteome</keyword>
<evidence type="ECO:0000313" key="2">
    <source>
        <dbReference type="EMBL" id="CAG7668112.1"/>
    </source>
</evidence>
<proteinExistence type="predicted"/>
<gene>
    <name evidence="2" type="ORF">AFUS01_LOCUS1891</name>
</gene>
<name>A0A8J2J0D3_9HEXA</name>
<feature type="compositionally biased region" description="Basic and acidic residues" evidence="1">
    <location>
        <begin position="187"/>
        <end position="196"/>
    </location>
</feature>
<evidence type="ECO:0000313" key="3">
    <source>
        <dbReference type="Proteomes" id="UP000708208"/>
    </source>
</evidence>
<protein>
    <submittedName>
        <fullName evidence="2">Uncharacterized protein</fullName>
    </submittedName>
</protein>
<organism evidence="2 3">
    <name type="scientific">Allacma fusca</name>
    <dbReference type="NCBI Taxonomy" id="39272"/>
    <lineage>
        <taxon>Eukaryota</taxon>
        <taxon>Metazoa</taxon>
        <taxon>Ecdysozoa</taxon>
        <taxon>Arthropoda</taxon>
        <taxon>Hexapoda</taxon>
        <taxon>Collembola</taxon>
        <taxon>Symphypleona</taxon>
        <taxon>Sminthuridae</taxon>
        <taxon>Allacma</taxon>
    </lineage>
</organism>
<comment type="caution">
    <text evidence="2">The sequence shown here is derived from an EMBL/GenBank/DDBJ whole genome shotgun (WGS) entry which is preliminary data.</text>
</comment>
<accession>A0A8J2J0D3</accession>
<dbReference type="AlphaFoldDB" id="A0A8J2J0D3"/>
<evidence type="ECO:0000256" key="1">
    <source>
        <dbReference type="SAM" id="MobiDB-lite"/>
    </source>
</evidence>
<dbReference type="EMBL" id="CAJVCH010010798">
    <property type="protein sequence ID" value="CAG7668112.1"/>
    <property type="molecule type" value="Genomic_DNA"/>
</dbReference>
<dbReference type="Proteomes" id="UP000708208">
    <property type="component" value="Unassembled WGS sequence"/>
</dbReference>
<dbReference type="OrthoDB" id="8887905at2759"/>
<feature type="region of interest" description="Disordered" evidence="1">
    <location>
        <begin position="117"/>
        <end position="202"/>
    </location>
</feature>
<reference evidence="2" key="1">
    <citation type="submission" date="2021-06" db="EMBL/GenBank/DDBJ databases">
        <authorList>
            <person name="Hodson N. C."/>
            <person name="Mongue J. A."/>
            <person name="Jaron S. K."/>
        </authorList>
    </citation>
    <scope>NUCLEOTIDE SEQUENCE</scope>
</reference>